<dbReference type="Proteomes" id="UP000461948">
    <property type="component" value="Unassembled WGS sequence"/>
</dbReference>
<organism evidence="1 2">
    <name type="scientific">Enterobacter agglomerans</name>
    <name type="common">Erwinia herbicola</name>
    <name type="synonym">Pantoea agglomerans</name>
    <dbReference type="NCBI Taxonomy" id="549"/>
    <lineage>
        <taxon>Bacteria</taxon>
        <taxon>Pseudomonadati</taxon>
        <taxon>Pseudomonadota</taxon>
        <taxon>Gammaproteobacteria</taxon>
        <taxon>Enterobacterales</taxon>
        <taxon>Erwiniaceae</taxon>
        <taxon>Pantoea</taxon>
        <taxon>Pantoea agglomerans group</taxon>
    </lineage>
</organism>
<protein>
    <submittedName>
        <fullName evidence="1">Uncharacterized protein</fullName>
    </submittedName>
</protein>
<proteinExistence type="predicted"/>
<dbReference type="AlphaFoldDB" id="A0A7X2MP09"/>
<reference evidence="1 2" key="1">
    <citation type="submission" date="2019-11" db="EMBL/GenBank/DDBJ databases">
        <title>Draft Genome Sequence of Plant Growth-Promoting Rhizosphere-Associated Bacteria.</title>
        <authorList>
            <person name="Vasilyev I.Y."/>
            <person name="Radchenko V."/>
            <person name="Ilnitskaya E.V."/>
        </authorList>
    </citation>
    <scope>NUCLEOTIDE SEQUENCE [LARGE SCALE GENOMIC DNA]</scope>
    <source>
        <strain evidence="1 2">VRA_MhP_f</strain>
    </source>
</reference>
<dbReference type="EMBL" id="WKLC01000825">
    <property type="protein sequence ID" value="MSE16722.1"/>
    <property type="molecule type" value="Genomic_DNA"/>
</dbReference>
<accession>A0A7X2MP09</accession>
<evidence type="ECO:0000313" key="1">
    <source>
        <dbReference type="EMBL" id="MSE16722.1"/>
    </source>
</evidence>
<comment type="caution">
    <text evidence="1">The sequence shown here is derived from an EMBL/GenBank/DDBJ whole genome shotgun (WGS) entry which is preliminary data.</text>
</comment>
<feature type="non-terminal residue" evidence="1">
    <location>
        <position position="1"/>
    </location>
</feature>
<sequence length="59" mass="6386">TLYVAQFNGDVQGTPLKGTGRWLALKWGENGLTAEKGFNSHSSARASLNIGTVFSRLMM</sequence>
<name>A0A7X2MP09_ENTAG</name>
<gene>
    <name evidence="1" type="ORF">GKC49_16875</name>
</gene>
<evidence type="ECO:0000313" key="2">
    <source>
        <dbReference type="Proteomes" id="UP000461948"/>
    </source>
</evidence>